<evidence type="ECO:0000313" key="3">
    <source>
        <dbReference type="Proteomes" id="UP001209257"/>
    </source>
</evidence>
<dbReference type="RefSeq" id="WP_262995299.1">
    <property type="nucleotide sequence ID" value="NZ_JAOTJC010000012.1"/>
</dbReference>
<dbReference type="PANTHER" id="PTHR21666:SF291">
    <property type="entry name" value="STAGE II SPORULATION PROTEIN Q"/>
    <property type="match status" value="1"/>
</dbReference>
<dbReference type="SUPFAM" id="SSF51261">
    <property type="entry name" value="Duplicated hybrid motif"/>
    <property type="match status" value="1"/>
</dbReference>
<dbReference type="Pfam" id="PF01551">
    <property type="entry name" value="Peptidase_M23"/>
    <property type="match status" value="1"/>
</dbReference>
<dbReference type="PANTHER" id="PTHR21666">
    <property type="entry name" value="PEPTIDASE-RELATED"/>
    <property type="match status" value="1"/>
</dbReference>
<accession>A0ABT2VUK4</accession>
<dbReference type="InterPro" id="IPR050570">
    <property type="entry name" value="Cell_wall_metabolism_enzyme"/>
</dbReference>
<sequence length="292" mass="31755">MKVEIKLYSESKSYFRSYRMRDVVSITVLCSLFMLVSSRSTDSVSEDLARIKLAQTAMTTQQDEVTALKTNTSEKLNALVTHIASLSAKVNQLDSQNARLAEELGMAAADLDAFVPAALPDEHQDGPIMQQITALQQSLDSKAQQLTMLESLVRGHHISEQSTLSGRPIKSGWLSSYYGMRADPFTGEQAMHKGLDFAGEAGDSVVATAAGVVTWSGDRYGYGNLVEIEHGDGVVSRYGHNQSLLVSVGDVVTKGQQIAVMGNTGRSTGAHVHYEVIRNGQQIDPLPFVYKK</sequence>
<gene>
    <name evidence="2" type="ORF">OCL06_13160</name>
</gene>
<evidence type="ECO:0000259" key="1">
    <source>
        <dbReference type="Pfam" id="PF01551"/>
    </source>
</evidence>
<feature type="domain" description="M23ase beta-sheet core" evidence="1">
    <location>
        <begin position="191"/>
        <end position="285"/>
    </location>
</feature>
<reference evidence="3" key="1">
    <citation type="submission" date="2023-07" db="EMBL/GenBank/DDBJ databases">
        <title>Study on multiphase classification of strain Alteromonas salexigens isolated from the Yellow Sea.</title>
        <authorList>
            <person name="Sun L."/>
        </authorList>
    </citation>
    <scope>NUCLEOTIDE SEQUENCE [LARGE SCALE GENOMIC DNA]</scope>
    <source>
        <strain evidence="3">ASW11-19</strain>
    </source>
</reference>
<dbReference type="EMBL" id="JAOTJC010000012">
    <property type="protein sequence ID" value="MCU7555539.1"/>
    <property type="molecule type" value="Genomic_DNA"/>
</dbReference>
<proteinExistence type="predicted"/>
<dbReference type="Proteomes" id="UP001209257">
    <property type="component" value="Unassembled WGS sequence"/>
</dbReference>
<protein>
    <submittedName>
        <fullName evidence="2">M23 family metallopeptidase</fullName>
    </submittedName>
</protein>
<dbReference type="InterPro" id="IPR016047">
    <property type="entry name" value="M23ase_b-sheet_dom"/>
</dbReference>
<dbReference type="CDD" id="cd12797">
    <property type="entry name" value="M23_peptidase"/>
    <property type="match status" value="1"/>
</dbReference>
<comment type="caution">
    <text evidence="2">The sequence shown here is derived from an EMBL/GenBank/DDBJ whole genome shotgun (WGS) entry which is preliminary data.</text>
</comment>
<evidence type="ECO:0000313" key="2">
    <source>
        <dbReference type="EMBL" id="MCU7555539.1"/>
    </source>
</evidence>
<organism evidence="2 3">
    <name type="scientific">Alteromonas salexigens</name>
    <dbReference type="NCBI Taxonomy" id="2982530"/>
    <lineage>
        <taxon>Bacteria</taxon>
        <taxon>Pseudomonadati</taxon>
        <taxon>Pseudomonadota</taxon>
        <taxon>Gammaproteobacteria</taxon>
        <taxon>Alteromonadales</taxon>
        <taxon>Alteromonadaceae</taxon>
        <taxon>Alteromonas/Salinimonas group</taxon>
        <taxon>Alteromonas</taxon>
    </lineage>
</organism>
<dbReference type="Gene3D" id="2.70.70.10">
    <property type="entry name" value="Glucose Permease (Domain IIA)"/>
    <property type="match status" value="1"/>
</dbReference>
<name>A0ABT2VUK4_9ALTE</name>
<dbReference type="InterPro" id="IPR011055">
    <property type="entry name" value="Dup_hybrid_motif"/>
</dbReference>
<keyword evidence="3" id="KW-1185">Reference proteome</keyword>